<sequence>MLRSENQVGTVRYSLLAFLIKRERFMNEGQK</sequence>
<reference evidence="1 2" key="1">
    <citation type="submission" date="2019-02" db="EMBL/GenBank/DDBJ databases">
        <title>Bacteria dissemination in different level of health care in South Africa: the effectiveness of infections prevention and control.</title>
        <authorList>
            <person name="Shobo C."/>
            <person name="Amoako D.G."/>
            <person name="Allam M."/>
            <person name="Ismail A."/>
            <person name="Bester L.A."/>
            <person name="Essack S.Y."/>
        </authorList>
    </citation>
    <scope>NUCLEOTIDE SEQUENCE [LARGE SCALE GENOMIC DNA]</scope>
    <source>
        <strain evidence="1 2">2SIL2</strain>
    </source>
</reference>
<dbReference type="AlphaFoldDB" id="A0A4U3MS53"/>
<proteinExistence type="predicted"/>
<comment type="caution">
    <text evidence="1">The sequence shown here is derived from an EMBL/GenBank/DDBJ whole genome shotgun (WGS) entry which is preliminary data.</text>
</comment>
<protein>
    <submittedName>
        <fullName evidence="1">Uncharacterized protein</fullName>
    </submittedName>
</protein>
<dbReference type="EMBL" id="SIYF01000056">
    <property type="protein sequence ID" value="TKK91136.1"/>
    <property type="molecule type" value="Genomic_DNA"/>
</dbReference>
<dbReference type="Proteomes" id="UP000305511">
    <property type="component" value="Unassembled WGS sequence"/>
</dbReference>
<evidence type="ECO:0000313" key="2">
    <source>
        <dbReference type="Proteomes" id="UP000305511"/>
    </source>
</evidence>
<name>A0A4U3MS53_ENTFL</name>
<accession>A0A4U3MS53</accession>
<evidence type="ECO:0000313" key="1">
    <source>
        <dbReference type="EMBL" id="TKK91136.1"/>
    </source>
</evidence>
<gene>
    <name evidence="1" type="ORF">EY666_02620</name>
</gene>
<organism evidence="1 2">
    <name type="scientific">Enterococcus faecalis</name>
    <name type="common">Streptococcus faecalis</name>
    <dbReference type="NCBI Taxonomy" id="1351"/>
    <lineage>
        <taxon>Bacteria</taxon>
        <taxon>Bacillati</taxon>
        <taxon>Bacillota</taxon>
        <taxon>Bacilli</taxon>
        <taxon>Lactobacillales</taxon>
        <taxon>Enterococcaceae</taxon>
        <taxon>Enterococcus</taxon>
    </lineage>
</organism>